<dbReference type="PANTHER" id="PTHR32145">
    <property type="entry name" value="DIFLAVIN FLAVOPROTEIN A 2-RELATED"/>
    <property type="match status" value="1"/>
</dbReference>
<dbReference type="AlphaFoldDB" id="C7HTR5"/>
<feature type="domain" description="Flavodoxin-like" evidence="8">
    <location>
        <begin position="35"/>
        <end position="171"/>
    </location>
</feature>
<keyword evidence="10" id="KW-1185">Reference proteome</keyword>
<organism evidence="9 10">
    <name type="scientific">Anaerococcus vaginalis ATCC 51170</name>
    <dbReference type="NCBI Taxonomy" id="655811"/>
    <lineage>
        <taxon>Bacteria</taxon>
        <taxon>Bacillati</taxon>
        <taxon>Bacillota</taxon>
        <taxon>Tissierellia</taxon>
        <taxon>Tissierellales</taxon>
        <taxon>Peptoniphilaceae</taxon>
        <taxon>Anaerococcus</taxon>
    </lineage>
</organism>
<evidence type="ECO:0000256" key="5">
    <source>
        <dbReference type="ARBA" id="ARBA00022643"/>
    </source>
</evidence>
<evidence type="ECO:0000256" key="7">
    <source>
        <dbReference type="RuleBase" id="RU367037"/>
    </source>
</evidence>
<dbReference type="PROSITE" id="PS00201">
    <property type="entry name" value="FLAVODOXIN"/>
    <property type="match status" value="1"/>
</dbReference>
<sequence length="175" mass="19929">MTIFLLVCIIILDIDIGYQYQTKFKIFKEKFMKKIAIVYWSGTGNTEAMANEIAEELKKNDVEIELLDPNSFTKDSIDSFDGFAFGCPAMGSEELEETEFEPMFESIEKDLSNKPVLIFGSYQWADGEWMEIWQDRCKEDGINLVRDGLIAYDSPDDEALSECRKAALDLSKAIG</sequence>
<keyword evidence="5 7" id="KW-0288">FMN</keyword>
<comment type="function">
    <text evidence="7">Low-potential electron donor to a number of redox enzymes.</text>
</comment>
<dbReference type="InterPro" id="IPR029039">
    <property type="entry name" value="Flavoprotein-like_sf"/>
</dbReference>
<dbReference type="PANTHER" id="PTHR32145:SF11">
    <property type="entry name" value="DIFLAVIN FLAVOPROTEIN A 2-RELATED"/>
    <property type="match status" value="1"/>
</dbReference>
<evidence type="ECO:0000256" key="1">
    <source>
        <dbReference type="ARBA" id="ARBA00001917"/>
    </source>
</evidence>
<gene>
    <name evidence="9" type="ORF">HMPREF0078_0666</name>
</gene>
<dbReference type="InterPro" id="IPR001226">
    <property type="entry name" value="Flavodoxin_CS"/>
</dbReference>
<evidence type="ECO:0000256" key="4">
    <source>
        <dbReference type="ARBA" id="ARBA00022630"/>
    </source>
</evidence>
<dbReference type="Pfam" id="PF00258">
    <property type="entry name" value="Flavodoxin_1"/>
    <property type="match status" value="1"/>
</dbReference>
<name>C7HTR5_9FIRM</name>
<dbReference type="NCBIfam" id="TIGR01753">
    <property type="entry name" value="flav_short"/>
    <property type="match status" value="1"/>
</dbReference>
<dbReference type="InterPro" id="IPR010087">
    <property type="entry name" value="Flav_short"/>
</dbReference>
<dbReference type="GO" id="GO:0010181">
    <property type="term" value="F:FMN binding"/>
    <property type="evidence" value="ECO:0007669"/>
    <property type="project" value="UniProtKB-UniRule"/>
</dbReference>
<evidence type="ECO:0000259" key="8">
    <source>
        <dbReference type="PROSITE" id="PS50902"/>
    </source>
</evidence>
<evidence type="ECO:0000313" key="10">
    <source>
        <dbReference type="Proteomes" id="UP000003821"/>
    </source>
</evidence>
<comment type="similarity">
    <text evidence="2 7">Belongs to the flavodoxin family.</text>
</comment>
<evidence type="ECO:0000256" key="6">
    <source>
        <dbReference type="ARBA" id="ARBA00022982"/>
    </source>
</evidence>
<evidence type="ECO:0000256" key="2">
    <source>
        <dbReference type="ARBA" id="ARBA00005267"/>
    </source>
</evidence>
<proteinExistence type="inferred from homology"/>
<keyword evidence="6 7" id="KW-0249">Electron transport</keyword>
<comment type="caution">
    <text evidence="9">The sequence shown here is derived from an EMBL/GenBank/DDBJ whole genome shotgun (WGS) entry which is preliminary data.</text>
</comment>
<keyword evidence="3 7" id="KW-0813">Transport</keyword>
<dbReference type="SUPFAM" id="SSF52218">
    <property type="entry name" value="Flavoproteins"/>
    <property type="match status" value="1"/>
</dbReference>
<reference evidence="9 10" key="1">
    <citation type="submission" date="2009-08" db="EMBL/GenBank/DDBJ databases">
        <authorList>
            <person name="Muzny D."/>
            <person name="Qin X."/>
            <person name="Deng J."/>
            <person name="Jiang H."/>
            <person name="Liu Y."/>
            <person name="Qu J."/>
            <person name="Song X.-Z."/>
            <person name="Zhang L."/>
            <person name="Thornton R."/>
            <person name="Coyle M."/>
            <person name="Francisco L."/>
            <person name="Jackson L."/>
            <person name="Javaid M."/>
            <person name="Korchina V."/>
            <person name="Kovar C."/>
            <person name="Mata R."/>
            <person name="Mathew T."/>
            <person name="Ngo R."/>
            <person name="Nguyen L."/>
            <person name="Nguyen N."/>
            <person name="Okwuonu G."/>
            <person name="Ongeri F."/>
            <person name="Pham C."/>
            <person name="Simmons D."/>
            <person name="Wilczek-Boney K."/>
            <person name="Hale W."/>
            <person name="Jakkamsetti A."/>
            <person name="Pham P."/>
            <person name="Ruth R."/>
            <person name="San Lucas F."/>
            <person name="Warren J."/>
            <person name="Zhang J."/>
            <person name="Zhao Z."/>
            <person name="Zhou C."/>
            <person name="Zhu D."/>
            <person name="Lee S."/>
            <person name="Bess C."/>
            <person name="Blankenburg K."/>
            <person name="Forbes L."/>
            <person name="Fu Q."/>
            <person name="Gubbala S."/>
            <person name="Hirani K."/>
            <person name="Jayaseelan J.C."/>
            <person name="Lara F."/>
            <person name="Munidasa M."/>
            <person name="Palculict T."/>
            <person name="Patil S."/>
            <person name="Pu L.-L."/>
            <person name="Saada N."/>
            <person name="Tang L."/>
            <person name="Weissenberger G."/>
            <person name="Zhu Y."/>
            <person name="Hemphill L."/>
            <person name="Shang Y."/>
            <person name="Youmans B."/>
            <person name="Ayvaz T."/>
            <person name="Ross M."/>
            <person name="Santibanez J."/>
            <person name="Aqrawi P."/>
            <person name="Gross S."/>
            <person name="Joshi V."/>
            <person name="Fowler G."/>
            <person name="Nazareth L."/>
            <person name="Reid J."/>
            <person name="Worley K."/>
            <person name="Petrosino J."/>
            <person name="Highlander S."/>
            <person name="Gibbs R."/>
            <person name="Gibbs R."/>
        </authorList>
    </citation>
    <scope>NUCLEOTIDE SEQUENCE [LARGE SCALE GENOMIC DNA]</scope>
    <source>
        <strain evidence="9 10">ATCC 51170</strain>
    </source>
</reference>
<dbReference type="Gene3D" id="3.40.50.360">
    <property type="match status" value="1"/>
</dbReference>
<dbReference type="GO" id="GO:0009055">
    <property type="term" value="F:electron transfer activity"/>
    <property type="evidence" value="ECO:0007669"/>
    <property type="project" value="UniProtKB-UniRule"/>
</dbReference>
<dbReference type="eggNOG" id="COG0716">
    <property type="taxonomic scope" value="Bacteria"/>
</dbReference>
<evidence type="ECO:0000256" key="3">
    <source>
        <dbReference type="ARBA" id="ARBA00022448"/>
    </source>
</evidence>
<dbReference type="HOGENOM" id="CLU_051402_4_3_9"/>
<comment type="cofactor">
    <cofactor evidence="1 7">
        <name>FMN</name>
        <dbReference type="ChEBI" id="CHEBI:58210"/>
    </cofactor>
</comment>
<dbReference type="EMBL" id="ACXU01000010">
    <property type="protein sequence ID" value="EEU12855.1"/>
    <property type="molecule type" value="Genomic_DNA"/>
</dbReference>
<dbReference type="PROSITE" id="PS50902">
    <property type="entry name" value="FLAVODOXIN_LIKE"/>
    <property type="match status" value="1"/>
</dbReference>
<dbReference type="GO" id="GO:0016651">
    <property type="term" value="F:oxidoreductase activity, acting on NAD(P)H"/>
    <property type="evidence" value="ECO:0007669"/>
    <property type="project" value="UniProtKB-ARBA"/>
</dbReference>
<evidence type="ECO:0000313" key="9">
    <source>
        <dbReference type="EMBL" id="EEU12855.1"/>
    </source>
</evidence>
<dbReference type="InterPro" id="IPR051285">
    <property type="entry name" value="NADH_oxidoreductase_modular"/>
</dbReference>
<dbReference type="Proteomes" id="UP000003821">
    <property type="component" value="Unassembled WGS sequence"/>
</dbReference>
<accession>C7HTR5</accession>
<keyword evidence="4 7" id="KW-0285">Flavoprotein</keyword>
<protein>
    <recommendedName>
        <fullName evidence="7">Flavodoxin</fullName>
    </recommendedName>
</protein>
<dbReference type="InterPro" id="IPR008254">
    <property type="entry name" value="Flavodoxin/NO_synth"/>
</dbReference>